<accession>A0A2P6MKR0</accession>
<feature type="site" description="Important for catalytic activity and assists the phosphoryl transfer reaction to Asp8 by balancing charge and orienting the reacting groups" evidence="5">
    <location>
        <position position="117"/>
    </location>
</feature>
<dbReference type="InterPro" id="IPR023214">
    <property type="entry name" value="HAD_sf"/>
</dbReference>
<dbReference type="InterPro" id="IPR006439">
    <property type="entry name" value="HAD-SF_hydro_IA"/>
</dbReference>
<dbReference type="NCBIfam" id="TIGR01509">
    <property type="entry name" value="HAD-SF-IA-v3"/>
    <property type="match status" value="1"/>
</dbReference>
<dbReference type="GO" id="GO:0000287">
    <property type="term" value="F:magnesium ion binding"/>
    <property type="evidence" value="ECO:0007669"/>
    <property type="project" value="InterPro"/>
</dbReference>
<dbReference type="Gene3D" id="1.10.150.240">
    <property type="entry name" value="Putative phosphatase, domain 2"/>
    <property type="match status" value="1"/>
</dbReference>
<keyword evidence="7" id="KW-1185">Reference proteome</keyword>
<organism evidence="6 7">
    <name type="scientific">Alkalicoccus urumqiensis</name>
    <name type="common">Bacillus urumqiensis</name>
    <dbReference type="NCBI Taxonomy" id="1548213"/>
    <lineage>
        <taxon>Bacteria</taxon>
        <taxon>Bacillati</taxon>
        <taxon>Bacillota</taxon>
        <taxon>Bacilli</taxon>
        <taxon>Bacillales</taxon>
        <taxon>Bacillaceae</taxon>
        <taxon>Alkalicoccus</taxon>
    </lineage>
</organism>
<feature type="binding site" evidence="3">
    <location>
        <begin position="117"/>
        <end position="121"/>
    </location>
    <ligand>
        <name>substrate</name>
    </ligand>
</feature>
<dbReference type="InterPro" id="IPR010976">
    <property type="entry name" value="B-phosphoglucomutase_hydrolase"/>
</dbReference>
<dbReference type="Gene3D" id="3.40.50.1000">
    <property type="entry name" value="HAD superfamily/HAD-like"/>
    <property type="match status" value="1"/>
</dbReference>
<evidence type="ECO:0000313" key="6">
    <source>
        <dbReference type="EMBL" id="PRO66880.1"/>
    </source>
</evidence>
<feature type="binding site" evidence="4">
    <location>
        <position position="173"/>
    </location>
    <ligand>
        <name>Mg(2+)</name>
        <dbReference type="ChEBI" id="CHEBI:18420"/>
    </ligand>
</feature>
<dbReference type="InterPro" id="IPR051806">
    <property type="entry name" value="HAD-like_SPP"/>
</dbReference>
<dbReference type="GO" id="GO:0008801">
    <property type="term" value="F:beta-phosphoglucomutase activity"/>
    <property type="evidence" value="ECO:0007669"/>
    <property type="project" value="InterPro"/>
</dbReference>
<evidence type="ECO:0000256" key="4">
    <source>
        <dbReference type="PIRSR" id="PIRSR610972-3"/>
    </source>
</evidence>
<dbReference type="SUPFAM" id="SSF56784">
    <property type="entry name" value="HAD-like"/>
    <property type="match status" value="1"/>
</dbReference>
<comment type="cofactor">
    <cofactor evidence="4">
        <name>Mg(2+)</name>
        <dbReference type="ChEBI" id="CHEBI:18420"/>
    </cofactor>
    <text evidence="4">Binds 2 magnesium ions per subunit.</text>
</comment>
<dbReference type="NCBIfam" id="TIGR01990">
    <property type="entry name" value="bPGM"/>
    <property type="match status" value="1"/>
</dbReference>
<gene>
    <name evidence="6" type="primary">pgmB</name>
    <name evidence="6" type="ORF">C6I21_02870</name>
</gene>
<proteinExistence type="inferred from homology"/>
<evidence type="ECO:0000256" key="5">
    <source>
        <dbReference type="PIRSR" id="PIRSR610972-4"/>
    </source>
</evidence>
<dbReference type="PANTHER" id="PTHR43481:SF4">
    <property type="entry name" value="GLYCEROL-1-PHOSPHATE PHOSPHOHYDROLASE 1-RELATED"/>
    <property type="match status" value="1"/>
</dbReference>
<evidence type="ECO:0000256" key="3">
    <source>
        <dbReference type="PIRSR" id="PIRSR610972-2"/>
    </source>
</evidence>
<dbReference type="PANTHER" id="PTHR43481">
    <property type="entry name" value="FRUCTOSE-1-PHOSPHATE PHOSPHATASE"/>
    <property type="match status" value="1"/>
</dbReference>
<feature type="binding site" evidence="3">
    <location>
        <position position="28"/>
    </location>
    <ligand>
        <name>substrate</name>
    </ligand>
</feature>
<dbReference type="InterPro" id="IPR010972">
    <property type="entry name" value="Beta-PGM"/>
</dbReference>
<dbReference type="SFLD" id="SFLDS00003">
    <property type="entry name" value="Haloacid_Dehalogenase"/>
    <property type="match status" value="1"/>
</dbReference>
<feature type="binding site" evidence="3">
    <location>
        <begin position="12"/>
        <end position="14"/>
    </location>
    <ligand>
        <name>substrate</name>
    </ligand>
</feature>
<dbReference type="GO" id="GO:0050308">
    <property type="term" value="F:sugar-phosphatase activity"/>
    <property type="evidence" value="ECO:0007669"/>
    <property type="project" value="TreeGrafter"/>
</dbReference>
<dbReference type="SFLD" id="SFLDG01135">
    <property type="entry name" value="C1.5.6:_HAD__Beta-PGM__Phospha"/>
    <property type="match status" value="1"/>
</dbReference>
<dbReference type="AlphaFoldDB" id="A0A2P6MKR0"/>
<dbReference type="InterPro" id="IPR023198">
    <property type="entry name" value="PGP-like_dom2"/>
</dbReference>
<feature type="binding site" evidence="3">
    <location>
        <position position="79"/>
    </location>
    <ligand>
        <name>substrate</name>
    </ligand>
</feature>
<feature type="active site" description="Nucleophile" evidence="2">
    <location>
        <position position="12"/>
    </location>
</feature>
<feature type="active site" description="Proton donor/acceptor" evidence="2">
    <location>
        <position position="14"/>
    </location>
</feature>
<dbReference type="Pfam" id="PF00702">
    <property type="entry name" value="Hydrolase"/>
    <property type="match status" value="1"/>
</dbReference>
<comment type="caution">
    <text evidence="6">The sequence shown here is derived from an EMBL/GenBank/DDBJ whole genome shotgun (WGS) entry which is preliminary data.</text>
</comment>
<dbReference type="Proteomes" id="UP000243650">
    <property type="component" value="Unassembled WGS sequence"/>
</dbReference>
<dbReference type="NCBIfam" id="TIGR02009">
    <property type="entry name" value="PGMB-YQAB-SF"/>
    <property type="match status" value="1"/>
</dbReference>
<dbReference type="CDD" id="cd02598">
    <property type="entry name" value="HAD_BPGM"/>
    <property type="match status" value="1"/>
</dbReference>
<dbReference type="OrthoDB" id="9797743at2"/>
<feature type="binding site" evidence="4">
    <location>
        <position position="14"/>
    </location>
    <ligand>
        <name>Mg(2+)</name>
        <dbReference type="ChEBI" id="CHEBI:18420"/>
    </ligand>
</feature>
<feature type="binding site" evidence="4">
    <location>
        <position position="172"/>
    </location>
    <ligand>
        <name>Mg(2+)</name>
        <dbReference type="ChEBI" id="CHEBI:18420"/>
    </ligand>
</feature>
<evidence type="ECO:0000313" key="7">
    <source>
        <dbReference type="Proteomes" id="UP000243650"/>
    </source>
</evidence>
<dbReference type="SFLD" id="SFLDG01129">
    <property type="entry name" value="C1.5:_HAD__Beta-PGM__Phosphata"/>
    <property type="match status" value="1"/>
</dbReference>
<dbReference type="EMBL" id="PVNS01000002">
    <property type="protein sequence ID" value="PRO66880.1"/>
    <property type="molecule type" value="Genomic_DNA"/>
</dbReference>
<dbReference type="GO" id="GO:0005975">
    <property type="term" value="P:carbohydrate metabolic process"/>
    <property type="evidence" value="ECO:0007669"/>
    <property type="project" value="InterPro"/>
</dbReference>
<evidence type="ECO:0000256" key="1">
    <source>
        <dbReference type="ARBA" id="ARBA00006171"/>
    </source>
</evidence>
<dbReference type="PRINTS" id="PR00413">
    <property type="entry name" value="HADHALOGNASE"/>
</dbReference>
<feature type="binding site" evidence="3">
    <location>
        <position position="148"/>
    </location>
    <ligand>
        <name>substrate</name>
    </ligand>
</feature>
<protein>
    <submittedName>
        <fullName evidence="6">Beta-phosphoglucomutase</fullName>
    </submittedName>
</protein>
<dbReference type="InterPro" id="IPR036412">
    <property type="entry name" value="HAD-like_sf"/>
</dbReference>
<name>A0A2P6MKR0_ALKUR</name>
<feature type="site" description="Important for catalytic activity and assists the phosphoryl transfer reaction to Asp8 by balancing charge and orienting the reacting groups" evidence="5">
    <location>
        <position position="148"/>
    </location>
</feature>
<reference evidence="6 7" key="1">
    <citation type="submission" date="2018-03" db="EMBL/GenBank/DDBJ databases">
        <title>Bacillus urumqiensis sp. nov., a moderately haloalkaliphilic bacterium isolated from a salt lake.</title>
        <authorList>
            <person name="Zhao B."/>
            <person name="Liao Z."/>
        </authorList>
    </citation>
    <scope>NUCLEOTIDE SEQUENCE [LARGE SCALE GENOMIC DNA]</scope>
    <source>
        <strain evidence="6 7">BZ-SZ-XJ18</strain>
    </source>
</reference>
<comment type="similarity">
    <text evidence="1">Belongs to the HAD-like hydrolase superfamily. CbbY/CbbZ/Gph/YieH family.</text>
</comment>
<feature type="binding site" evidence="4">
    <location>
        <position position="12"/>
    </location>
    <ligand>
        <name>Mg(2+)</name>
        <dbReference type="ChEBI" id="CHEBI:18420"/>
    </ligand>
</feature>
<evidence type="ECO:0000256" key="2">
    <source>
        <dbReference type="PIRSR" id="PIRSR610972-1"/>
    </source>
</evidence>
<feature type="binding site" evidence="3">
    <location>
        <position position="55"/>
    </location>
    <ligand>
        <name>substrate</name>
    </ligand>
</feature>
<keyword evidence="4" id="KW-0479">Metal-binding</keyword>
<keyword evidence="4" id="KW-0460">Magnesium</keyword>
<sequence length="227" mass="24143">MPVAEVRGVIFDLDGVLVDTAVHHFGAWKAIADQLGFSFTEAHNERLKGVSRMDSLNILLEIGGVTLAEEEKQKLAAQKNEQYVSKISTMDAGELLPGASNLLTELQSENIPAALGSASRNAPLILKNTGITPYFEAVVDGNDVEKAKPDPQVFLLGAERMRVPPEDCVVFEDAQAGVDAGRKAGMTVIGVGSPSDLQGAHAYISSLAETNAAHIRKVHEGRQTGSV</sequence>
<feature type="binding site" evidence="3">
    <location>
        <begin position="47"/>
        <end position="52"/>
    </location>
    <ligand>
        <name>substrate</name>
    </ligand>
</feature>